<dbReference type="EMBL" id="JALJOS010000002">
    <property type="protein sequence ID" value="KAK9843192.1"/>
    <property type="molecule type" value="Genomic_DNA"/>
</dbReference>
<gene>
    <name evidence="2" type="ORF">WJX74_008479</name>
</gene>
<evidence type="ECO:0000313" key="3">
    <source>
        <dbReference type="Proteomes" id="UP001438707"/>
    </source>
</evidence>
<keyword evidence="3" id="KW-1185">Reference proteome</keyword>
<dbReference type="AlphaFoldDB" id="A0AAW1SB36"/>
<comment type="caution">
    <text evidence="2">The sequence shown here is derived from an EMBL/GenBank/DDBJ whole genome shotgun (WGS) entry which is preliminary data.</text>
</comment>
<accession>A0AAW1SB36</accession>
<name>A0AAW1SB36_9CHLO</name>
<sequence>MPLPLSLQPPRAGIVFTLQSLAKSSANICQAERRYVSPLRQSKIRRAPANRATKPDWVRELEEDAENDFEIAEILKDTNGDPDLINKKMAAQLQQTQMDILGMGPTSGTDQQMMVKFREVDPFDLWIWFELHRIPSEREKQLLGQVLTSWFMLGRLGAFNGSSLQVYHAVGEDLNYLNYEEEDLESLEPACFHDMSNLESNGRWCRCWVNMGTADELGFDMLINSLATFSRENLGIRTLYMGGNNEDWEIPRRPDERPSMNPMSMSDFDDMEY</sequence>
<dbReference type="InterPro" id="IPR021920">
    <property type="entry name" value="DUF3531"/>
</dbReference>
<organism evidence="2 3">
    <name type="scientific">Apatococcus lobatus</name>
    <dbReference type="NCBI Taxonomy" id="904363"/>
    <lineage>
        <taxon>Eukaryota</taxon>
        <taxon>Viridiplantae</taxon>
        <taxon>Chlorophyta</taxon>
        <taxon>core chlorophytes</taxon>
        <taxon>Trebouxiophyceae</taxon>
        <taxon>Chlorellales</taxon>
        <taxon>Chlorellaceae</taxon>
        <taxon>Apatococcus</taxon>
    </lineage>
</organism>
<feature type="region of interest" description="Disordered" evidence="1">
    <location>
        <begin position="247"/>
        <end position="273"/>
    </location>
</feature>
<feature type="compositionally biased region" description="Basic and acidic residues" evidence="1">
    <location>
        <begin position="249"/>
        <end position="258"/>
    </location>
</feature>
<dbReference type="Proteomes" id="UP001438707">
    <property type="component" value="Unassembled WGS sequence"/>
</dbReference>
<evidence type="ECO:0000256" key="1">
    <source>
        <dbReference type="SAM" id="MobiDB-lite"/>
    </source>
</evidence>
<dbReference type="PANTHER" id="PTHR46737:SF2">
    <property type="entry name" value="OS02G0827600 PROTEIN"/>
    <property type="match status" value="1"/>
</dbReference>
<protein>
    <recommendedName>
        <fullName evidence="4">DUF3531 domain-containing protein</fullName>
    </recommendedName>
</protein>
<dbReference type="PANTHER" id="PTHR46737">
    <property type="entry name" value="OS02G0827600 PROTEIN"/>
    <property type="match status" value="1"/>
</dbReference>
<evidence type="ECO:0000313" key="2">
    <source>
        <dbReference type="EMBL" id="KAK9843192.1"/>
    </source>
</evidence>
<proteinExistence type="predicted"/>
<evidence type="ECO:0008006" key="4">
    <source>
        <dbReference type="Google" id="ProtNLM"/>
    </source>
</evidence>
<reference evidence="2 3" key="1">
    <citation type="journal article" date="2024" name="Nat. Commun.">
        <title>Phylogenomics reveals the evolutionary origins of lichenization in chlorophyte algae.</title>
        <authorList>
            <person name="Puginier C."/>
            <person name="Libourel C."/>
            <person name="Otte J."/>
            <person name="Skaloud P."/>
            <person name="Haon M."/>
            <person name="Grisel S."/>
            <person name="Petersen M."/>
            <person name="Berrin J.G."/>
            <person name="Delaux P.M."/>
            <person name="Dal Grande F."/>
            <person name="Keller J."/>
        </authorList>
    </citation>
    <scope>NUCLEOTIDE SEQUENCE [LARGE SCALE GENOMIC DNA]</scope>
    <source>
        <strain evidence="2 3">SAG 2145</strain>
    </source>
</reference>
<dbReference type="Pfam" id="PF12049">
    <property type="entry name" value="DUF3531"/>
    <property type="match status" value="1"/>
</dbReference>